<evidence type="ECO:0000313" key="2">
    <source>
        <dbReference type="Proteomes" id="UP000828390"/>
    </source>
</evidence>
<name>A0A9D4FTU0_DREPO</name>
<proteinExistence type="predicted"/>
<sequence length="69" mass="7946">MWQLEVPRGLQQRIILKAANNGKVRPHLKKSHQQTLGGNQNPVVCVINFELRSKPIRDVTQKEEHANPR</sequence>
<accession>A0A9D4FTU0</accession>
<keyword evidence="2" id="KW-1185">Reference proteome</keyword>
<organism evidence="1 2">
    <name type="scientific">Dreissena polymorpha</name>
    <name type="common">Zebra mussel</name>
    <name type="synonym">Mytilus polymorpha</name>
    <dbReference type="NCBI Taxonomy" id="45954"/>
    <lineage>
        <taxon>Eukaryota</taxon>
        <taxon>Metazoa</taxon>
        <taxon>Spiralia</taxon>
        <taxon>Lophotrochozoa</taxon>
        <taxon>Mollusca</taxon>
        <taxon>Bivalvia</taxon>
        <taxon>Autobranchia</taxon>
        <taxon>Heteroconchia</taxon>
        <taxon>Euheterodonta</taxon>
        <taxon>Imparidentia</taxon>
        <taxon>Neoheterodontei</taxon>
        <taxon>Myida</taxon>
        <taxon>Dreissenoidea</taxon>
        <taxon>Dreissenidae</taxon>
        <taxon>Dreissena</taxon>
    </lineage>
</organism>
<reference evidence="1" key="2">
    <citation type="submission" date="2020-11" db="EMBL/GenBank/DDBJ databases">
        <authorList>
            <person name="McCartney M.A."/>
            <person name="Auch B."/>
            <person name="Kono T."/>
            <person name="Mallez S."/>
            <person name="Becker A."/>
            <person name="Gohl D.M."/>
            <person name="Silverstein K.A.T."/>
            <person name="Koren S."/>
            <person name="Bechman K.B."/>
            <person name="Herman A."/>
            <person name="Abrahante J.E."/>
            <person name="Garbe J."/>
        </authorList>
    </citation>
    <scope>NUCLEOTIDE SEQUENCE</scope>
    <source>
        <strain evidence="1">Duluth1</strain>
        <tissue evidence="1">Whole animal</tissue>
    </source>
</reference>
<comment type="caution">
    <text evidence="1">The sequence shown here is derived from an EMBL/GenBank/DDBJ whole genome shotgun (WGS) entry which is preliminary data.</text>
</comment>
<reference evidence="1" key="1">
    <citation type="journal article" date="2019" name="bioRxiv">
        <title>The Genome of the Zebra Mussel, Dreissena polymorpha: A Resource for Invasive Species Research.</title>
        <authorList>
            <person name="McCartney M.A."/>
            <person name="Auch B."/>
            <person name="Kono T."/>
            <person name="Mallez S."/>
            <person name="Zhang Y."/>
            <person name="Obille A."/>
            <person name="Becker A."/>
            <person name="Abrahante J.E."/>
            <person name="Garbe J."/>
            <person name="Badalamenti J.P."/>
            <person name="Herman A."/>
            <person name="Mangelson H."/>
            <person name="Liachko I."/>
            <person name="Sullivan S."/>
            <person name="Sone E.D."/>
            <person name="Koren S."/>
            <person name="Silverstein K.A.T."/>
            <person name="Beckman K.B."/>
            <person name="Gohl D.M."/>
        </authorList>
    </citation>
    <scope>NUCLEOTIDE SEQUENCE</scope>
    <source>
        <strain evidence="1">Duluth1</strain>
        <tissue evidence="1">Whole animal</tissue>
    </source>
</reference>
<gene>
    <name evidence="1" type="ORF">DPMN_132433</name>
</gene>
<evidence type="ECO:0000313" key="1">
    <source>
        <dbReference type="EMBL" id="KAH3804151.1"/>
    </source>
</evidence>
<dbReference type="EMBL" id="JAIWYP010000006">
    <property type="protein sequence ID" value="KAH3804151.1"/>
    <property type="molecule type" value="Genomic_DNA"/>
</dbReference>
<dbReference type="Proteomes" id="UP000828390">
    <property type="component" value="Unassembled WGS sequence"/>
</dbReference>
<protein>
    <submittedName>
        <fullName evidence="1">Uncharacterized protein</fullName>
    </submittedName>
</protein>
<dbReference type="AlphaFoldDB" id="A0A9D4FTU0"/>